<dbReference type="Pfam" id="PF00563">
    <property type="entry name" value="EAL"/>
    <property type="match status" value="1"/>
</dbReference>
<evidence type="ECO:0000259" key="1">
    <source>
        <dbReference type="PROSITE" id="PS50883"/>
    </source>
</evidence>
<dbReference type="PROSITE" id="PS50883">
    <property type="entry name" value="EAL"/>
    <property type="match status" value="1"/>
</dbReference>
<gene>
    <name evidence="3" type="ORF">CLV43_12586</name>
</gene>
<dbReference type="PANTHER" id="PTHR33121">
    <property type="entry name" value="CYCLIC DI-GMP PHOSPHODIESTERASE PDEF"/>
    <property type="match status" value="1"/>
</dbReference>
<reference evidence="3 4" key="1">
    <citation type="submission" date="2018-03" db="EMBL/GenBank/DDBJ databases">
        <title>Genomic Encyclopedia of Archaeal and Bacterial Type Strains, Phase II (KMG-II): from individual species to whole genera.</title>
        <authorList>
            <person name="Goeker M."/>
        </authorList>
    </citation>
    <scope>NUCLEOTIDE SEQUENCE [LARGE SCALE GENOMIC DNA]</scope>
    <source>
        <strain evidence="3 4">DSM 44720</strain>
    </source>
</reference>
<dbReference type="InterPro" id="IPR000160">
    <property type="entry name" value="GGDEF_dom"/>
</dbReference>
<dbReference type="AlphaFoldDB" id="A0A2T0S8G9"/>
<evidence type="ECO:0000313" key="4">
    <source>
        <dbReference type="Proteomes" id="UP000239494"/>
    </source>
</evidence>
<accession>A0A2T0S8G9</accession>
<dbReference type="InterPro" id="IPR001633">
    <property type="entry name" value="EAL_dom"/>
</dbReference>
<evidence type="ECO:0000313" key="3">
    <source>
        <dbReference type="EMBL" id="PRY29737.1"/>
    </source>
</evidence>
<feature type="domain" description="EAL" evidence="1">
    <location>
        <begin position="1"/>
        <end position="238"/>
    </location>
</feature>
<proteinExistence type="predicted"/>
<dbReference type="PROSITE" id="PS50887">
    <property type="entry name" value="GGDEF"/>
    <property type="match status" value="1"/>
</dbReference>
<dbReference type="Gene3D" id="3.20.20.450">
    <property type="entry name" value="EAL domain"/>
    <property type="match status" value="1"/>
</dbReference>
<dbReference type="PANTHER" id="PTHR33121:SF70">
    <property type="entry name" value="SIGNALING PROTEIN YKOW"/>
    <property type="match status" value="1"/>
</dbReference>
<organism evidence="3 4">
    <name type="scientific">Umezawaea tangerina</name>
    <dbReference type="NCBI Taxonomy" id="84725"/>
    <lineage>
        <taxon>Bacteria</taxon>
        <taxon>Bacillati</taxon>
        <taxon>Actinomycetota</taxon>
        <taxon>Actinomycetes</taxon>
        <taxon>Pseudonocardiales</taxon>
        <taxon>Pseudonocardiaceae</taxon>
        <taxon>Umezawaea</taxon>
    </lineage>
</organism>
<dbReference type="Proteomes" id="UP000239494">
    <property type="component" value="Unassembled WGS sequence"/>
</dbReference>
<keyword evidence="4" id="KW-1185">Reference proteome</keyword>
<dbReference type="CDD" id="cd01948">
    <property type="entry name" value="EAL"/>
    <property type="match status" value="1"/>
</dbReference>
<dbReference type="InterPro" id="IPR043128">
    <property type="entry name" value="Rev_trsase/Diguanyl_cyclase"/>
</dbReference>
<dbReference type="SMART" id="SM00052">
    <property type="entry name" value="EAL"/>
    <property type="match status" value="1"/>
</dbReference>
<dbReference type="InterPro" id="IPR046342">
    <property type="entry name" value="CBS_dom_sf"/>
</dbReference>
<dbReference type="SMART" id="SM00267">
    <property type="entry name" value="GGDEF"/>
    <property type="match status" value="1"/>
</dbReference>
<name>A0A2T0S8G9_9PSEU</name>
<dbReference type="Pfam" id="PF00990">
    <property type="entry name" value="GGDEF"/>
    <property type="match status" value="1"/>
</dbReference>
<dbReference type="OrthoDB" id="1673646at2"/>
<dbReference type="SUPFAM" id="SSF54631">
    <property type="entry name" value="CBS-domain pair"/>
    <property type="match status" value="1"/>
</dbReference>
<comment type="caution">
    <text evidence="3">The sequence shown here is derived from an EMBL/GenBank/DDBJ whole genome shotgun (WGS) entry which is preliminary data.</text>
</comment>
<sequence>MPALLDDVRFAFQPLFNLHTGGVVAVEALARPHDGGVQDLLRAAHGAGYLTNTDVALACRAVGSAADHELALPLHLNLMAMTLADRPEFLAPLFGALRDAGRSPSSVVVEVGIPYSRARRGALLRGLELLRGNGFRIALDGVGEGDVPLSLLAGARPDLLKLDREVVAALPDDPGQCAVVQGLLHIAEHTGAQLVAEGVETEAELASLRRLGVWLAQGNLLAAASRRPRVDATIAAVLSEANDPEAVTRTGPIRRATGPRVTDFLHPATTLPEDATSERVRELLAGHPSLSGVVLVDPDGRPRWSVDRNRFLLAVTGPYGHALHARRDAARLADRPHLIGTGTSAVELLDIVANTDRERTNDDLVVVDADDRCLGVVRVADVVRGIAELKVEQAAALNPLTRLPGSDAIAREVDRRIMAGEIFAVGWLDVDGFKRVNDGVGFAAGDELIRGIGRTLSEAAVPWPTAQVGHVGGDDFLVVAGLDEIVPLASRVLDTEFEAEGLAVTLSLATLVCAAGSVPSYREVSRLLAPLKARAKSLRGTSWVLGRPGNDRVDLLRGTPVGESGSPRPAA</sequence>
<feature type="domain" description="GGDEF" evidence="2">
    <location>
        <begin position="421"/>
        <end position="558"/>
    </location>
</feature>
<dbReference type="GO" id="GO:0071111">
    <property type="term" value="F:cyclic-guanylate-specific phosphodiesterase activity"/>
    <property type="evidence" value="ECO:0007669"/>
    <property type="project" value="InterPro"/>
</dbReference>
<dbReference type="RefSeq" id="WP_106196898.1">
    <property type="nucleotide sequence ID" value="NZ_PVTF01000025.1"/>
</dbReference>
<dbReference type="InterPro" id="IPR050706">
    <property type="entry name" value="Cyclic-di-GMP_PDE-like"/>
</dbReference>
<dbReference type="SUPFAM" id="SSF141868">
    <property type="entry name" value="EAL domain-like"/>
    <property type="match status" value="1"/>
</dbReference>
<dbReference type="SUPFAM" id="SSF55073">
    <property type="entry name" value="Nucleotide cyclase"/>
    <property type="match status" value="1"/>
</dbReference>
<dbReference type="InterPro" id="IPR035919">
    <property type="entry name" value="EAL_sf"/>
</dbReference>
<dbReference type="Gene3D" id="3.30.70.270">
    <property type="match status" value="1"/>
</dbReference>
<protein>
    <submittedName>
        <fullName evidence="3">Diguanylate cyclase/phosphodiesterase</fullName>
    </submittedName>
</protein>
<dbReference type="InterPro" id="IPR029787">
    <property type="entry name" value="Nucleotide_cyclase"/>
</dbReference>
<evidence type="ECO:0000259" key="2">
    <source>
        <dbReference type="PROSITE" id="PS50887"/>
    </source>
</evidence>
<dbReference type="EMBL" id="PVTF01000025">
    <property type="protein sequence ID" value="PRY29737.1"/>
    <property type="molecule type" value="Genomic_DNA"/>
</dbReference>